<proteinExistence type="predicted"/>
<organism evidence="1">
    <name type="scientific">freshwater metagenome</name>
    <dbReference type="NCBI Taxonomy" id="449393"/>
    <lineage>
        <taxon>unclassified sequences</taxon>
        <taxon>metagenomes</taxon>
        <taxon>ecological metagenomes</taxon>
    </lineage>
</organism>
<accession>A0A6J6FQ80</accession>
<evidence type="ECO:0000313" key="1">
    <source>
        <dbReference type="EMBL" id="CAB4591256.1"/>
    </source>
</evidence>
<name>A0A6J6FQ80_9ZZZZ</name>
<sequence length="144" mass="16012">MGHVASEAVATHLAVNAGRDLVVCERIKFGFDPRADWAERIESLGTGPLSVGKHDVSSGHVIGDRVSKDHVRPVLLRHTVRNRPDDDGEFAFVNNSPLDGGQDDVIARANDRGRWFQENKWRLRSIVMHFGSVLCEIHSDANHL</sequence>
<reference evidence="1" key="1">
    <citation type="submission" date="2020-05" db="EMBL/GenBank/DDBJ databases">
        <authorList>
            <person name="Chiriac C."/>
            <person name="Salcher M."/>
            <person name="Ghai R."/>
            <person name="Kavagutti S V."/>
        </authorList>
    </citation>
    <scope>NUCLEOTIDE SEQUENCE</scope>
</reference>
<protein>
    <submittedName>
        <fullName evidence="1">Unannotated protein</fullName>
    </submittedName>
</protein>
<dbReference type="EMBL" id="CAEZTZ010000151">
    <property type="protein sequence ID" value="CAB4591256.1"/>
    <property type="molecule type" value="Genomic_DNA"/>
</dbReference>
<gene>
    <name evidence="1" type="ORF">UFOPK1767_00956</name>
</gene>
<dbReference type="AlphaFoldDB" id="A0A6J6FQ80"/>